<protein>
    <recommendedName>
        <fullName evidence="5">Release factor glutamine methyltransferase</fullName>
        <shortName evidence="5">RF MTase</shortName>
        <ecNumber evidence="5">2.1.1.297</ecNumber>
    </recommendedName>
    <alternativeName>
        <fullName evidence="5">N5-glutamine methyltransferase PrmC</fullName>
    </alternativeName>
    <alternativeName>
        <fullName evidence="5">Protein-(glutamine-N5) MTase PrmC</fullName>
    </alternativeName>
    <alternativeName>
        <fullName evidence="5">Protein-glutamine N-methyltransferase PrmC</fullName>
    </alternativeName>
</protein>
<dbReference type="RefSeq" id="WP_243071399.1">
    <property type="nucleotide sequence ID" value="NZ_JAIVFL010000001.1"/>
</dbReference>
<dbReference type="Gene3D" id="1.10.8.10">
    <property type="entry name" value="DNA helicase RuvA subunit, C-terminal domain"/>
    <property type="match status" value="1"/>
</dbReference>
<feature type="domain" description="Release factor glutamine methyltransferase N-terminal" evidence="7">
    <location>
        <begin position="9"/>
        <end position="76"/>
    </location>
</feature>
<comment type="function">
    <text evidence="5">Methylates the class 1 translation termination release factors RF1/PrfA and RF2/PrfB on the glutamine residue of the universally conserved GGQ motif.</text>
</comment>
<dbReference type="EC" id="2.1.1.297" evidence="5"/>
<dbReference type="Gene3D" id="3.40.50.150">
    <property type="entry name" value="Vaccinia Virus protein VP39"/>
    <property type="match status" value="1"/>
</dbReference>
<comment type="caution">
    <text evidence="8">The sequence shown here is derived from an EMBL/GenBank/DDBJ whole genome shotgun (WGS) entry which is preliminary data.</text>
</comment>
<evidence type="ECO:0000256" key="1">
    <source>
        <dbReference type="ARBA" id="ARBA00022603"/>
    </source>
</evidence>
<keyword evidence="1 5" id="KW-0489">Methyltransferase</keyword>
<dbReference type="PANTHER" id="PTHR18895:SF74">
    <property type="entry name" value="MTRF1L RELEASE FACTOR GLUTAMINE METHYLTRANSFERASE"/>
    <property type="match status" value="1"/>
</dbReference>
<dbReference type="GO" id="GO:0032259">
    <property type="term" value="P:methylation"/>
    <property type="evidence" value="ECO:0007669"/>
    <property type="project" value="UniProtKB-KW"/>
</dbReference>
<dbReference type="InterPro" id="IPR029063">
    <property type="entry name" value="SAM-dependent_MTases_sf"/>
</dbReference>
<dbReference type="InterPro" id="IPR040758">
    <property type="entry name" value="PrmC_N"/>
</dbReference>
<name>A0ABS9YXG5_9MYCO</name>
<evidence type="ECO:0000256" key="5">
    <source>
        <dbReference type="HAMAP-Rule" id="MF_02126"/>
    </source>
</evidence>
<dbReference type="EMBL" id="JAIVFL010000001">
    <property type="protein sequence ID" value="MCI4675039.1"/>
    <property type="molecule type" value="Genomic_DNA"/>
</dbReference>
<dbReference type="NCBIfam" id="TIGR00536">
    <property type="entry name" value="hemK_fam"/>
    <property type="match status" value="1"/>
</dbReference>
<dbReference type="InterPro" id="IPR007848">
    <property type="entry name" value="Small_mtfrase_dom"/>
</dbReference>
<feature type="binding site" evidence="5">
    <location>
        <position position="187"/>
    </location>
    <ligand>
        <name>S-adenosyl-L-methionine</name>
        <dbReference type="ChEBI" id="CHEBI:59789"/>
    </ligand>
</feature>
<dbReference type="Pfam" id="PF17827">
    <property type="entry name" value="PrmC_N"/>
    <property type="match status" value="1"/>
</dbReference>
<feature type="binding site" evidence="5">
    <location>
        <position position="143"/>
    </location>
    <ligand>
        <name>S-adenosyl-L-methionine</name>
        <dbReference type="ChEBI" id="CHEBI:59789"/>
    </ligand>
</feature>
<keyword evidence="3 5" id="KW-0949">S-adenosyl-L-methionine</keyword>
<evidence type="ECO:0000259" key="6">
    <source>
        <dbReference type="Pfam" id="PF05175"/>
    </source>
</evidence>
<keyword evidence="2 5" id="KW-0808">Transferase</keyword>
<dbReference type="NCBIfam" id="TIGR03534">
    <property type="entry name" value="RF_mod_PrmC"/>
    <property type="match status" value="1"/>
</dbReference>
<dbReference type="Proteomes" id="UP001139068">
    <property type="component" value="Unassembled WGS sequence"/>
</dbReference>
<dbReference type="InterPro" id="IPR004556">
    <property type="entry name" value="HemK-like"/>
</dbReference>
<evidence type="ECO:0000256" key="3">
    <source>
        <dbReference type="ARBA" id="ARBA00022691"/>
    </source>
</evidence>
<dbReference type="HAMAP" id="MF_02126">
    <property type="entry name" value="RF_methyltr_PrmC"/>
    <property type="match status" value="1"/>
</dbReference>
<evidence type="ECO:0000256" key="4">
    <source>
        <dbReference type="ARBA" id="ARBA00048391"/>
    </source>
</evidence>
<dbReference type="GO" id="GO:0102559">
    <property type="term" value="F:peptide chain release factor N(5)-glutamine methyltransferase activity"/>
    <property type="evidence" value="ECO:0007669"/>
    <property type="project" value="UniProtKB-EC"/>
</dbReference>
<feature type="binding site" evidence="5">
    <location>
        <begin position="187"/>
        <end position="190"/>
    </location>
    <ligand>
        <name>substrate</name>
    </ligand>
</feature>
<reference evidence="8" key="1">
    <citation type="journal article" date="2022" name="ISME J.">
        <title>Identification of active gaseous-alkane degraders at natural gas seeps.</title>
        <authorList>
            <person name="Farhan Ul Haque M."/>
            <person name="Hernandez M."/>
            <person name="Crombie A.T."/>
            <person name="Murrell J.C."/>
        </authorList>
    </citation>
    <scope>NUCLEOTIDE SEQUENCE</scope>
    <source>
        <strain evidence="8">ANDR5</strain>
    </source>
</reference>
<evidence type="ECO:0000259" key="7">
    <source>
        <dbReference type="Pfam" id="PF17827"/>
    </source>
</evidence>
<comment type="catalytic activity">
    <reaction evidence="4 5">
        <text>L-glutaminyl-[peptide chain release factor] + S-adenosyl-L-methionine = N(5)-methyl-L-glutaminyl-[peptide chain release factor] + S-adenosyl-L-homocysteine + H(+)</text>
        <dbReference type="Rhea" id="RHEA:42896"/>
        <dbReference type="Rhea" id="RHEA-COMP:10271"/>
        <dbReference type="Rhea" id="RHEA-COMP:10272"/>
        <dbReference type="ChEBI" id="CHEBI:15378"/>
        <dbReference type="ChEBI" id="CHEBI:30011"/>
        <dbReference type="ChEBI" id="CHEBI:57856"/>
        <dbReference type="ChEBI" id="CHEBI:59789"/>
        <dbReference type="ChEBI" id="CHEBI:61891"/>
        <dbReference type="EC" id="2.1.1.297"/>
    </reaction>
</comment>
<dbReference type="InterPro" id="IPR050320">
    <property type="entry name" value="N5-glutamine_MTase"/>
</dbReference>
<evidence type="ECO:0000256" key="2">
    <source>
        <dbReference type="ARBA" id="ARBA00022679"/>
    </source>
</evidence>
<comment type="similarity">
    <text evidence="5">Belongs to the protein N5-glutamine methyltransferase family. PrmC subfamily.</text>
</comment>
<evidence type="ECO:0000313" key="9">
    <source>
        <dbReference type="Proteomes" id="UP001139068"/>
    </source>
</evidence>
<dbReference type="InterPro" id="IPR002052">
    <property type="entry name" value="DNA_methylase_N6_adenine_CS"/>
</dbReference>
<sequence length="284" mass="30034">MTRHRLRRAIDVATAALAEAGIDSARTDAELLAAHLTGSERGRLATMDPPAADFFRRYDEAVAARSRRIPLQHLTGTAAFGPLELHVGPGVFIPRPETEALLEWAAAQHLTGYPVIVDLCTGSGALAVALADRWPNARVIAVDDDAAALAYARRNSEGTAVEVMQADVTVPGLLAELAGTVDLVVSNPPYIPAGAELEPEVAEHDPTHALFGGPDGMAVIGPIAALAGGWLKPGGLVVIEHDDTTSRQTVETIDRTGRFTAITAHRDLAGRPRFVTARRTEESA</sequence>
<accession>A0ABS9YXG5</accession>
<feature type="domain" description="Methyltransferase small" evidence="6">
    <location>
        <begin position="115"/>
        <end position="197"/>
    </location>
</feature>
<dbReference type="Pfam" id="PF05175">
    <property type="entry name" value="MTS"/>
    <property type="match status" value="1"/>
</dbReference>
<dbReference type="PROSITE" id="PS00092">
    <property type="entry name" value="N6_MTASE"/>
    <property type="match status" value="1"/>
</dbReference>
<dbReference type="SUPFAM" id="SSF53335">
    <property type="entry name" value="S-adenosyl-L-methionine-dependent methyltransferases"/>
    <property type="match status" value="1"/>
</dbReference>
<gene>
    <name evidence="5 8" type="primary">prmC</name>
    <name evidence="8" type="ORF">K9U37_09115</name>
</gene>
<proteinExistence type="inferred from homology"/>
<evidence type="ECO:0000313" key="8">
    <source>
        <dbReference type="EMBL" id="MCI4675039.1"/>
    </source>
</evidence>
<comment type="caution">
    <text evidence="5">Lacks conserved residue(s) required for the propagation of feature annotation.</text>
</comment>
<dbReference type="PANTHER" id="PTHR18895">
    <property type="entry name" value="HEMK METHYLTRANSFERASE"/>
    <property type="match status" value="1"/>
</dbReference>
<keyword evidence="9" id="KW-1185">Reference proteome</keyword>
<dbReference type="InterPro" id="IPR019874">
    <property type="entry name" value="RF_methyltr_PrmC"/>
</dbReference>
<organism evidence="8 9">
    <name type="scientific">Candidatus Mycolicibacterium alkanivorans</name>
    <dbReference type="NCBI Taxonomy" id="2954114"/>
    <lineage>
        <taxon>Bacteria</taxon>
        <taxon>Bacillati</taxon>
        <taxon>Actinomycetota</taxon>
        <taxon>Actinomycetes</taxon>
        <taxon>Mycobacteriales</taxon>
        <taxon>Mycobacteriaceae</taxon>
        <taxon>Mycolicibacterium</taxon>
    </lineage>
</organism>